<organism evidence="2 3">
    <name type="scientific">Parthenolecanium corni</name>
    <dbReference type="NCBI Taxonomy" id="536013"/>
    <lineage>
        <taxon>Eukaryota</taxon>
        <taxon>Metazoa</taxon>
        <taxon>Ecdysozoa</taxon>
        <taxon>Arthropoda</taxon>
        <taxon>Hexapoda</taxon>
        <taxon>Insecta</taxon>
        <taxon>Pterygota</taxon>
        <taxon>Neoptera</taxon>
        <taxon>Paraneoptera</taxon>
        <taxon>Hemiptera</taxon>
        <taxon>Sternorrhyncha</taxon>
        <taxon>Coccoidea</taxon>
        <taxon>Coccidae</taxon>
        <taxon>Parthenolecanium</taxon>
    </lineage>
</organism>
<gene>
    <name evidence="2" type="ORF">V9T40_004785</name>
</gene>
<dbReference type="Proteomes" id="UP001367676">
    <property type="component" value="Unassembled WGS sequence"/>
</dbReference>
<proteinExistence type="predicted"/>
<accession>A0AAN9TCW9</accession>
<feature type="transmembrane region" description="Helical" evidence="1">
    <location>
        <begin position="21"/>
        <end position="45"/>
    </location>
</feature>
<evidence type="ECO:0000313" key="3">
    <source>
        <dbReference type="Proteomes" id="UP001367676"/>
    </source>
</evidence>
<name>A0AAN9TCW9_9HEMI</name>
<keyword evidence="1" id="KW-0472">Membrane</keyword>
<reference evidence="2 3" key="1">
    <citation type="submission" date="2024-03" db="EMBL/GenBank/DDBJ databases">
        <title>Adaptation during the transition from Ophiocordyceps entomopathogen to insect associate is accompanied by gene loss and intensified selection.</title>
        <authorList>
            <person name="Ward C.M."/>
            <person name="Onetto C.A."/>
            <person name="Borneman A.R."/>
        </authorList>
    </citation>
    <scope>NUCLEOTIDE SEQUENCE [LARGE SCALE GENOMIC DNA]</scope>
    <source>
        <strain evidence="2">AWRI1</strain>
        <tissue evidence="2">Single Adult Female</tissue>
    </source>
</reference>
<keyword evidence="1" id="KW-1133">Transmembrane helix</keyword>
<dbReference type="EMBL" id="JBBCAQ010000032">
    <property type="protein sequence ID" value="KAK7583822.1"/>
    <property type="molecule type" value="Genomic_DNA"/>
</dbReference>
<protein>
    <submittedName>
        <fullName evidence="2">Uncharacterized protein</fullName>
    </submittedName>
</protein>
<keyword evidence="3" id="KW-1185">Reference proteome</keyword>
<evidence type="ECO:0000256" key="1">
    <source>
        <dbReference type="SAM" id="Phobius"/>
    </source>
</evidence>
<keyword evidence="1" id="KW-0812">Transmembrane</keyword>
<dbReference type="AlphaFoldDB" id="A0AAN9TCW9"/>
<comment type="caution">
    <text evidence="2">The sequence shown here is derived from an EMBL/GenBank/DDBJ whole genome shotgun (WGS) entry which is preliminary data.</text>
</comment>
<evidence type="ECO:0000313" key="2">
    <source>
        <dbReference type="EMBL" id="KAK7583822.1"/>
    </source>
</evidence>
<sequence length="67" mass="7361">MARRGAALKEKRGVECRRLRLERVGIVLLALACAVPACATSSFFADDETPWPGGWEVEEVEEKEEAG</sequence>